<keyword evidence="1" id="KW-0488">Methylation</keyword>
<keyword evidence="5" id="KW-1185">Reference proteome</keyword>
<evidence type="ECO:0000313" key="4">
    <source>
        <dbReference type="EMBL" id="KDR84517.1"/>
    </source>
</evidence>
<sequence length="193" mass="21860">MESIKLVVVGDDGVGKTCLYISYTTKLFPTSYIPTVFDSYTETRYLDQRYYSIGLFDTVGSVGYDRLRPLSYPQTDVFLICFSVVNHESYDNVRLKWYPEISHHSSTTILLVGTKVDLRTDPDTIEKLYNRRMEPIQYQQGVAMCKDIGAAMYLECSALTRQGLDEVFKQAFLAGVSVIRSIPRNCGGKCVVV</sequence>
<proteinExistence type="predicted"/>
<name>A0A067TQD8_GALM3</name>
<dbReference type="InterPro" id="IPR001806">
    <property type="entry name" value="Small_GTPase"/>
</dbReference>
<evidence type="ECO:0000313" key="5">
    <source>
        <dbReference type="Proteomes" id="UP000027222"/>
    </source>
</evidence>
<dbReference type="InterPro" id="IPR027417">
    <property type="entry name" value="P-loop_NTPase"/>
</dbReference>
<dbReference type="PROSITE" id="PS51421">
    <property type="entry name" value="RAS"/>
    <property type="match status" value="1"/>
</dbReference>
<dbReference type="NCBIfam" id="TIGR00231">
    <property type="entry name" value="small_GTP"/>
    <property type="match status" value="1"/>
</dbReference>
<reference evidence="5" key="1">
    <citation type="journal article" date="2014" name="Proc. Natl. Acad. Sci. U.S.A.">
        <title>Extensive sampling of basidiomycete genomes demonstrates inadequacy of the white-rot/brown-rot paradigm for wood decay fungi.</title>
        <authorList>
            <person name="Riley R."/>
            <person name="Salamov A.A."/>
            <person name="Brown D.W."/>
            <person name="Nagy L.G."/>
            <person name="Floudas D."/>
            <person name="Held B.W."/>
            <person name="Levasseur A."/>
            <person name="Lombard V."/>
            <person name="Morin E."/>
            <person name="Otillar R."/>
            <person name="Lindquist E.A."/>
            <person name="Sun H."/>
            <person name="LaButti K.M."/>
            <person name="Schmutz J."/>
            <person name="Jabbour D."/>
            <person name="Luo H."/>
            <person name="Baker S.E."/>
            <person name="Pisabarro A.G."/>
            <person name="Walton J.D."/>
            <person name="Blanchette R.A."/>
            <person name="Henrissat B."/>
            <person name="Martin F."/>
            <person name="Cullen D."/>
            <person name="Hibbett D.S."/>
            <person name="Grigoriev I.V."/>
        </authorList>
    </citation>
    <scope>NUCLEOTIDE SEQUENCE [LARGE SCALE GENOMIC DNA]</scope>
    <source>
        <strain evidence="5">CBS 339.88</strain>
    </source>
</reference>
<dbReference type="FunFam" id="3.40.50.300:FF:000118">
    <property type="entry name" value="Rho-related GTP-binding protein RhoG"/>
    <property type="match status" value="1"/>
</dbReference>
<dbReference type="SUPFAM" id="SSF52540">
    <property type="entry name" value="P-loop containing nucleoside triphosphate hydrolases"/>
    <property type="match status" value="1"/>
</dbReference>
<dbReference type="EMBL" id="KL142368">
    <property type="protein sequence ID" value="KDR84517.1"/>
    <property type="molecule type" value="Genomic_DNA"/>
</dbReference>
<dbReference type="OrthoDB" id="8830751at2759"/>
<dbReference type="InterPro" id="IPR005225">
    <property type="entry name" value="Small_GTP-bd"/>
</dbReference>
<dbReference type="GO" id="GO:0007264">
    <property type="term" value="P:small GTPase-mediated signal transduction"/>
    <property type="evidence" value="ECO:0007669"/>
    <property type="project" value="InterPro"/>
</dbReference>
<dbReference type="PROSITE" id="PS51419">
    <property type="entry name" value="RAB"/>
    <property type="match status" value="1"/>
</dbReference>
<dbReference type="Proteomes" id="UP000027222">
    <property type="component" value="Unassembled WGS sequence"/>
</dbReference>
<dbReference type="PROSITE" id="PS51420">
    <property type="entry name" value="RHO"/>
    <property type="match status" value="1"/>
</dbReference>
<dbReference type="InterPro" id="IPR003578">
    <property type="entry name" value="Small_GTPase_Rho"/>
</dbReference>
<protein>
    <submittedName>
        <fullName evidence="4">Uncharacterized protein</fullName>
    </submittedName>
</protein>
<keyword evidence="3" id="KW-0342">GTP-binding</keyword>
<evidence type="ECO:0000256" key="2">
    <source>
        <dbReference type="ARBA" id="ARBA00022741"/>
    </source>
</evidence>
<dbReference type="HOGENOM" id="CLU_041217_21_3_1"/>
<accession>A0A067TQD8</accession>
<organism evidence="4 5">
    <name type="scientific">Galerina marginata (strain CBS 339.88)</name>
    <dbReference type="NCBI Taxonomy" id="685588"/>
    <lineage>
        <taxon>Eukaryota</taxon>
        <taxon>Fungi</taxon>
        <taxon>Dikarya</taxon>
        <taxon>Basidiomycota</taxon>
        <taxon>Agaricomycotina</taxon>
        <taxon>Agaricomycetes</taxon>
        <taxon>Agaricomycetidae</taxon>
        <taxon>Agaricales</taxon>
        <taxon>Agaricineae</taxon>
        <taxon>Strophariaceae</taxon>
        <taxon>Galerina</taxon>
    </lineage>
</organism>
<dbReference type="PRINTS" id="PR00449">
    <property type="entry name" value="RASTRNSFRMNG"/>
</dbReference>
<dbReference type="GO" id="GO:0003924">
    <property type="term" value="F:GTPase activity"/>
    <property type="evidence" value="ECO:0007669"/>
    <property type="project" value="InterPro"/>
</dbReference>
<dbReference type="SMART" id="SM00174">
    <property type="entry name" value="RHO"/>
    <property type="match status" value="1"/>
</dbReference>
<dbReference type="PANTHER" id="PTHR24072">
    <property type="entry name" value="RHO FAMILY GTPASE"/>
    <property type="match status" value="1"/>
</dbReference>
<dbReference type="AlphaFoldDB" id="A0A067TQD8"/>
<dbReference type="Gene3D" id="3.40.50.300">
    <property type="entry name" value="P-loop containing nucleotide triphosphate hydrolases"/>
    <property type="match status" value="1"/>
</dbReference>
<evidence type="ECO:0000256" key="1">
    <source>
        <dbReference type="ARBA" id="ARBA00022481"/>
    </source>
</evidence>
<dbReference type="Pfam" id="PF00071">
    <property type="entry name" value="Ras"/>
    <property type="match status" value="1"/>
</dbReference>
<dbReference type="GO" id="GO:0005525">
    <property type="term" value="F:GTP binding"/>
    <property type="evidence" value="ECO:0007669"/>
    <property type="project" value="UniProtKB-KW"/>
</dbReference>
<dbReference type="SMART" id="SM00173">
    <property type="entry name" value="RAS"/>
    <property type="match status" value="1"/>
</dbReference>
<keyword evidence="2" id="KW-0547">Nucleotide-binding</keyword>
<gene>
    <name evidence="4" type="ORF">GALMADRAFT_237418</name>
</gene>
<dbReference type="STRING" id="685588.A0A067TQD8"/>
<dbReference type="CDD" id="cd00157">
    <property type="entry name" value="Rho"/>
    <property type="match status" value="1"/>
</dbReference>
<dbReference type="SMART" id="SM00175">
    <property type="entry name" value="RAB"/>
    <property type="match status" value="1"/>
</dbReference>
<evidence type="ECO:0000256" key="3">
    <source>
        <dbReference type="ARBA" id="ARBA00023134"/>
    </source>
</evidence>